<dbReference type="RefSeq" id="WP_246107142.1">
    <property type="nucleotide sequence ID" value="NZ_VFPA01000008.1"/>
</dbReference>
<evidence type="ECO:0000313" key="8">
    <source>
        <dbReference type="EMBL" id="TQM01886.1"/>
    </source>
</evidence>
<feature type="compositionally biased region" description="Low complexity" evidence="7">
    <location>
        <begin position="411"/>
        <end position="421"/>
    </location>
</feature>
<dbReference type="InterPro" id="IPR001128">
    <property type="entry name" value="Cyt_P450"/>
</dbReference>
<keyword evidence="9" id="KW-1185">Reference proteome</keyword>
<keyword evidence="5" id="KW-0408">Iron</keyword>
<dbReference type="GO" id="GO:0005506">
    <property type="term" value="F:iron ion binding"/>
    <property type="evidence" value="ECO:0007669"/>
    <property type="project" value="InterPro"/>
</dbReference>
<dbReference type="SUPFAM" id="SSF48264">
    <property type="entry name" value="Cytochrome P450"/>
    <property type="match status" value="1"/>
</dbReference>
<dbReference type="InterPro" id="IPR036396">
    <property type="entry name" value="Cyt_P450_sf"/>
</dbReference>
<dbReference type="Gene3D" id="1.10.630.10">
    <property type="entry name" value="Cytochrome P450"/>
    <property type="match status" value="1"/>
</dbReference>
<reference evidence="8 9" key="1">
    <citation type="submission" date="2019-06" db="EMBL/GenBank/DDBJ databases">
        <title>Sequencing the genomes of 1000 actinobacteria strains.</title>
        <authorList>
            <person name="Klenk H.-P."/>
        </authorList>
    </citation>
    <scope>NUCLEOTIDE SEQUENCE [LARGE SCALE GENOMIC DNA]</scope>
    <source>
        <strain evidence="8 9">DSM 45301</strain>
    </source>
</reference>
<dbReference type="Pfam" id="PF00067">
    <property type="entry name" value="p450"/>
    <property type="match status" value="1"/>
</dbReference>
<name>A0A543CXQ1_9PSEU</name>
<dbReference type="PANTHER" id="PTHR46696:SF3">
    <property type="entry name" value="PULCHERRIMINIC ACID SYNTHASE"/>
    <property type="match status" value="1"/>
</dbReference>
<evidence type="ECO:0000256" key="3">
    <source>
        <dbReference type="ARBA" id="ARBA00022723"/>
    </source>
</evidence>
<evidence type="ECO:0000256" key="5">
    <source>
        <dbReference type="ARBA" id="ARBA00023004"/>
    </source>
</evidence>
<proteinExistence type="inferred from homology"/>
<keyword evidence="2" id="KW-0349">Heme</keyword>
<accession>A0A543CXQ1</accession>
<dbReference type="AlphaFoldDB" id="A0A543CXQ1"/>
<gene>
    <name evidence="8" type="ORF">FB558_8404</name>
</gene>
<comment type="caution">
    <text evidence="8">The sequence shown here is derived from an EMBL/GenBank/DDBJ whole genome shotgun (WGS) entry which is preliminary data.</text>
</comment>
<dbReference type="InterPro" id="IPR002397">
    <property type="entry name" value="Cyt_P450_B"/>
</dbReference>
<protein>
    <submittedName>
        <fullName evidence="8">Pulcherriminic acid synthase</fullName>
    </submittedName>
</protein>
<evidence type="ECO:0000256" key="1">
    <source>
        <dbReference type="ARBA" id="ARBA00010617"/>
    </source>
</evidence>
<evidence type="ECO:0000313" key="9">
    <source>
        <dbReference type="Proteomes" id="UP000315677"/>
    </source>
</evidence>
<comment type="similarity">
    <text evidence="1">Belongs to the cytochrome P450 family.</text>
</comment>
<dbReference type="EMBL" id="VFPA01000008">
    <property type="protein sequence ID" value="TQM01886.1"/>
    <property type="molecule type" value="Genomic_DNA"/>
</dbReference>
<dbReference type="GO" id="GO:0020037">
    <property type="term" value="F:heme binding"/>
    <property type="evidence" value="ECO:0007669"/>
    <property type="project" value="InterPro"/>
</dbReference>
<evidence type="ECO:0000256" key="4">
    <source>
        <dbReference type="ARBA" id="ARBA00023002"/>
    </source>
</evidence>
<dbReference type="PRINTS" id="PR00359">
    <property type="entry name" value="BP450"/>
</dbReference>
<keyword evidence="6" id="KW-0503">Monooxygenase</keyword>
<keyword evidence="4" id="KW-0560">Oxidoreductase</keyword>
<dbReference type="GO" id="GO:0016705">
    <property type="term" value="F:oxidoreductase activity, acting on paired donors, with incorporation or reduction of molecular oxygen"/>
    <property type="evidence" value="ECO:0007669"/>
    <property type="project" value="InterPro"/>
</dbReference>
<keyword evidence="3" id="KW-0479">Metal-binding</keyword>
<sequence>MSTPTASAPDILSPEFAADPYTAYRALRENHPLIWHDATQSYVISRYVDVERAFKDPVFTSRNYDWQLEPVHGRTILQMDGREHSTHRNLVAPAFRGRELAEKFVPVIDQNSRALVDAFRGDGHVDLVDRYATRFPINVIVDMLGLPKSDHEHFHRWYSSIMAFLSNLAGDEQVTAQGLRTKEEFEAYMLPIIRQRREAPGDDLLSTLCTAEIDGVRMTDEEIKAFCSLLLTAGGETTDKAIASVMRNLVEHPDQLQDVREDRSLISAAFAETLRYSPPVHMIMRQPAEPVRLSGGVVEAGKTLTCLIGAANRDPERFRDPDTFDIHRDDLDMGRAYTAGANHTAFALGRHFCVGALLARTELETGIAHLLDAMHDIRFADGAPPAEHGVFTRAPAALRLTFTPPPERSSRSGPSIGEEPP</sequence>
<organism evidence="8 9">
    <name type="scientific">Pseudonocardia kunmingensis</name>
    <dbReference type="NCBI Taxonomy" id="630975"/>
    <lineage>
        <taxon>Bacteria</taxon>
        <taxon>Bacillati</taxon>
        <taxon>Actinomycetota</taxon>
        <taxon>Actinomycetes</taxon>
        <taxon>Pseudonocardiales</taxon>
        <taxon>Pseudonocardiaceae</taxon>
        <taxon>Pseudonocardia</taxon>
    </lineage>
</organism>
<dbReference type="GO" id="GO:0004497">
    <property type="term" value="F:monooxygenase activity"/>
    <property type="evidence" value="ECO:0007669"/>
    <property type="project" value="UniProtKB-KW"/>
</dbReference>
<evidence type="ECO:0000256" key="2">
    <source>
        <dbReference type="ARBA" id="ARBA00022617"/>
    </source>
</evidence>
<dbReference type="PRINTS" id="PR00385">
    <property type="entry name" value="P450"/>
</dbReference>
<dbReference type="PANTHER" id="PTHR46696">
    <property type="entry name" value="P450, PUTATIVE (EUROFUNG)-RELATED"/>
    <property type="match status" value="1"/>
</dbReference>
<evidence type="ECO:0000256" key="6">
    <source>
        <dbReference type="ARBA" id="ARBA00023033"/>
    </source>
</evidence>
<evidence type="ECO:0000256" key="7">
    <source>
        <dbReference type="SAM" id="MobiDB-lite"/>
    </source>
</evidence>
<dbReference type="FunFam" id="1.10.630.10:FF:000018">
    <property type="entry name" value="Cytochrome P450 monooxygenase"/>
    <property type="match status" value="1"/>
</dbReference>
<feature type="region of interest" description="Disordered" evidence="7">
    <location>
        <begin position="398"/>
        <end position="421"/>
    </location>
</feature>
<dbReference type="Proteomes" id="UP000315677">
    <property type="component" value="Unassembled WGS sequence"/>
</dbReference>